<accession>A0ABW3LYI8</accession>
<dbReference type="Pfam" id="PF11720">
    <property type="entry name" value="Inhibitor_I78"/>
    <property type="match status" value="1"/>
</dbReference>
<dbReference type="Gene3D" id="3.30.10.10">
    <property type="entry name" value="Trypsin Inhibitor V, subunit A"/>
    <property type="match status" value="1"/>
</dbReference>
<organism evidence="3 4">
    <name type="scientific">Pseudoxanthomonas kaohsiungensis</name>
    <dbReference type="NCBI Taxonomy" id="283923"/>
    <lineage>
        <taxon>Bacteria</taxon>
        <taxon>Pseudomonadati</taxon>
        <taxon>Pseudomonadota</taxon>
        <taxon>Gammaproteobacteria</taxon>
        <taxon>Lysobacterales</taxon>
        <taxon>Lysobacteraceae</taxon>
        <taxon>Pseudoxanthomonas</taxon>
    </lineage>
</organism>
<sequence>MTAPATRLLPLALVAVLAACSPGNTPEDDGTEQEQAITAAQQAAESAKVPPPNGAADAPPPAPTCDATQVQGLVGQVLEDATAEQARVDAGAKTVRVLEPDQMVTMEFDGERLNIEVDATKKIVAVRCG</sequence>
<feature type="chain" id="PRO_5045497373" evidence="2">
    <location>
        <begin position="27"/>
        <end position="129"/>
    </location>
</feature>
<dbReference type="RefSeq" id="WP_162376003.1">
    <property type="nucleotide sequence ID" value="NZ_JBHTKN010000005.1"/>
</dbReference>
<evidence type="ECO:0000313" key="3">
    <source>
        <dbReference type="EMBL" id="MFD1042449.1"/>
    </source>
</evidence>
<dbReference type="Proteomes" id="UP001597033">
    <property type="component" value="Unassembled WGS sequence"/>
</dbReference>
<dbReference type="InterPro" id="IPR021719">
    <property type="entry name" value="Prot_inh_I78"/>
</dbReference>
<feature type="compositionally biased region" description="Pro residues" evidence="1">
    <location>
        <begin position="49"/>
        <end position="63"/>
    </location>
</feature>
<feature type="compositionally biased region" description="Low complexity" evidence="1">
    <location>
        <begin position="33"/>
        <end position="47"/>
    </location>
</feature>
<feature type="signal peptide" evidence="2">
    <location>
        <begin position="1"/>
        <end position="26"/>
    </location>
</feature>
<dbReference type="PROSITE" id="PS51257">
    <property type="entry name" value="PROKAR_LIPOPROTEIN"/>
    <property type="match status" value="1"/>
</dbReference>
<evidence type="ECO:0000256" key="1">
    <source>
        <dbReference type="SAM" id="MobiDB-lite"/>
    </source>
</evidence>
<gene>
    <name evidence="3" type="ORF">ACFQ2N_08805</name>
</gene>
<proteinExistence type="predicted"/>
<dbReference type="PANTHER" id="PTHR39600">
    <property type="entry name" value="PEPTIDASE INHIBITOR I78 FAMILY PROTEIN"/>
    <property type="match status" value="1"/>
</dbReference>
<dbReference type="PANTHER" id="PTHR39600:SF1">
    <property type="entry name" value="PEPTIDASE INHIBITOR I78 FAMILY PROTEIN"/>
    <property type="match status" value="1"/>
</dbReference>
<protein>
    <submittedName>
        <fullName evidence="3">I78 family peptidase inhibitor</fullName>
    </submittedName>
</protein>
<dbReference type="EMBL" id="JBHTKN010000005">
    <property type="protein sequence ID" value="MFD1042449.1"/>
    <property type="molecule type" value="Genomic_DNA"/>
</dbReference>
<reference evidence="4" key="1">
    <citation type="journal article" date="2019" name="Int. J. Syst. Evol. Microbiol.">
        <title>The Global Catalogue of Microorganisms (GCM) 10K type strain sequencing project: providing services to taxonomists for standard genome sequencing and annotation.</title>
        <authorList>
            <consortium name="The Broad Institute Genomics Platform"/>
            <consortium name="The Broad Institute Genome Sequencing Center for Infectious Disease"/>
            <person name="Wu L."/>
            <person name="Ma J."/>
        </authorList>
    </citation>
    <scope>NUCLEOTIDE SEQUENCE [LARGE SCALE GENOMIC DNA]</scope>
    <source>
        <strain evidence="4">CCUG 55854</strain>
    </source>
</reference>
<keyword evidence="2" id="KW-0732">Signal</keyword>
<evidence type="ECO:0000313" key="4">
    <source>
        <dbReference type="Proteomes" id="UP001597033"/>
    </source>
</evidence>
<name>A0ABW3LYI8_9GAMM</name>
<feature type="region of interest" description="Disordered" evidence="1">
    <location>
        <begin position="21"/>
        <end position="67"/>
    </location>
</feature>
<comment type="caution">
    <text evidence="3">The sequence shown here is derived from an EMBL/GenBank/DDBJ whole genome shotgun (WGS) entry which is preliminary data.</text>
</comment>
<keyword evidence="4" id="KW-1185">Reference proteome</keyword>
<evidence type="ECO:0000256" key="2">
    <source>
        <dbReference type="SAM" id="SignalP"/>
    </source>
</evidence>